<dbReference type="InterPro" id="IPR051258">
    <property type="entry name" value="Diverse_Substrate_Transporter"/>
</dbReference>
<gene>
    <name evidence="8" type="ORF">OQ273_02205</name>
</gene>
<feature type="transmembrane region" description="Helical" evidence="6">
    <location>
        <begin position="151"/>
        <end position="171"/>
    </location>
</feature>
<feature type="transmembrane region" description="Helical" evidence="6">
    <location>
        <begin position="97"/>
        <end position="116"/>
    </location>
</feature>
<evidence type="ECO:0000259" key="7">
    <source>
        <dbReference type="Pfam" id="PF00892"/>
    </source>
</evidence>
<keyword evidence="5 6" id="KW-0472">Membrane</keyword>
<dbReference type="InterPro" id="IPR000620">
    <property type="entry name" value="EamA_dom"/>
</dbReference>
<proteinExistence type="predicted"/>
<sequence>MSRTKANLLLLLAGAVWGMGFVAQSTAMDAIGPMLFVSLRFLLATIVVMPFALLEAKRASTALQPGEFNGFVVIGVVLFAGMATQQVGLLTTTVTNAGFLTGLYVVIVPFLMVIFLRRKPHPVVWPSSFLALAGIWLLSGGGITALNGGDVLVIICAVFWAFQVLLVGVYGTRSARPLMLSVIQFGSCAVLAFVAAMLFEPIRWPAILDAAPEILYSGIFSSGLAFTLQAIGQRYTTSAQAAIFLSSEALFAALFGVVLLGEKISAVGYLGCALIFAAILAVEIIPSRLKRRHNRAKLAETVHARD</sequence>
<feature type="domain" description="EamA" evidence="7">
    <location>
        <begin position="149"/>
        <end position="281"/>
    </location>
</feature>
<feature type="transmembrane region" description="Helical" evidence="6">
    <location>
        <begin position="214"/>
        <end position="232"/>
    </location>
</feature>
<evidence type="ECO:0000313" key="8">
    <source>
        <dbReference type="EMBL" id="MDA5397374.1"/>
    </source>
</evidence>
<reference evidence="8" key="1">
    <citation type="submission" date="2022-11" db="EMBL/GenBank/DDBJ databases">
        <title>Draft genome sequence of Hoeflea poritis E7-10 and Hoeflea prorocentri PM5-8, separated from scleractinian coral Porites lutea and marine dinoflagellate.</title>
        <authorList>
            <person name="Zhang G."/>
            <person name="Wei Q."/>
            <person name="Cai L."/>
        </authorList>
    </citation>
    <scope>NUCLEOTIDE SEQUENCE</scope>
    <source>
        <strain evidence="8">PM5-8</strain>
    </source>
</reference>
<keyword evidence="2" id="KW-1003">Cell membrane</keyword>
<protein>
    <submittedName>
        <fullName evidence="8">DMT family transporter</fullName>
    </submittedName>
</protein>
<comment type="subcellular location">
    <subcellularLocation>
        <location evidence="1">Cell membrane</location>
        <topology evidence="1">Multi-pass membrane protein</topology>
    </subcellularLocation>
</comment>
<dbReference type="PANTHER" id="PTHR42920">
    <property type="entry name" value="OS03G0707200 PROTEIN-RELATED"/>
    <property type="match status" value="1"/>
</dbReference>
<dbReference type="PANTHER" id="PTHR42920:SF5">
    <property type="entry name" value="EAMA DOMAIN-CONTAINING PROTEIN"/>
    <property type="match status" value="1"/>
</dbReference>
<evidence type="ECO:0000256" key="6">
    <source>
        <dbReference type="SAM" id="Phobius"/>
    </source>
</evidence>
<evidence type="ECO:0000256" key="3">
    <source>
        <dbReference type="ARBA" id="ARBA00022692"/>
    </source>
</evidence>
<evidence type="ECO:0000256" key="2">
    <source>
        <dbReference type="ARBA" id="ARBA00022475"/>
    </source>
</evidence>
<evidence type="ECO:0000256" key="4">
    <source>
        <dbReference type="ARBA" id="ARBA00022989"/>
    </source>
</evidence>
<dbReference type="AlphaFoldDB" id="A0A9X3ZFW7"/>
<dbReference type="RefSeq" id="WP_267988837.1">
    <property type="nucleotide sequence ID" value="NZ_JAPJZI010000001.1"/>
</dbReference>
<dbReference type="EMBL" id="JAPJZI010000001">
    <property type="protein sequence ID" value="MDA5397374.1"/>
    <property type="molecule type" value="Genomic_DNA"/>
</dbReference>
<dbReference type="Pfam" id="PF00892">
    <property type="entry name" value="EamA"/>
    <property type="match status" value="2"/>
</dbReference>
<evidence type="ECO:0000313" key="9">
    <source>
        <dbReference type="Proteomes" id="UP001151234"/>
    </source>
</evidence>
<organism evidence="8 9">
    <name type="scientific">Hoeflea prorocentri</name>
    <dbReference type="NCBI Taxonomy" id="1922333"/>
    <lineage>
        <taxon>Bacteria</taxon>
        <taxon>Pseudomonadati</taxon>
        <taxon>Pseudomonadota</taxon>
        <taxon>Alphaproteobacteria</taxon>
        <taxon>Hyphomicrobiales</taxon>
        <taxon>Rhizobiaceae</taxon>
        <taxon>Hoeflea</taxon>
    </lineage>
</organism>
<dbReference type="Proteomes" id="UP001151234">
    <property type="component" value="Unassembled WGS sequence"/>
</dbReference>
<feature type="transmembrane region" description="Helical" evidence="6">
    <location>
        <begin position="123"/>
        <end position="145"/>
    </location>
</feature>
<keyword evidence="4 6" id="KW-1133">Transmembrane helix</keyword>
<accession>A0A9X3ZFW7</accession>
<keyword evidence="3 6" id="KW-0812">Transmembrane</keyword>
<feature type="transmembrane region" description="Helical" evidence="6">
    <location>
        <begin position="266"/>
        <end position="285"/>
    </location>
</feature>
<feature type="transmembrane region" description="Helical" evidence="6">
    <location>
        <begin position="68"/>
        <end position="85"/>
    </location>
</feature>
<feature type="transmembrane region" description="Helical" evidence="6">
    <location>
        <begin position="178"/>
        <end position="199"/>
    </location>
</feature>
<comment type="caution">
    <text evidence="8">The sequence shown here is derived from an EMBL/GenBank/DDBJ whole genome shotgun (WGS) entry which is preliminary data.</text>
</comment>
<dbReference type="InterPro" id="IPR037185">
    <property type="entry name" value="EmrE-like"/>
</dbReference>
<feature type="transmembrane region" description="Helical" evidence="6">
    <location>
        <begin position="37"/>
        <end position="56"/>
    </location>
</feature>
<keyword evidence="9" id="KW-1185">Reference proteome</keyword>
<name>A0A9X3ZFW7_9HYPH</name>
<dbReference type="SUPFAM" id="SSF103481">
    <property type="entry name" value="Multidrug resistance efflux transporter EmrE"/>
    <property type="match status" value="2"/>
</dbReference>
<dbReference type="GO" id="GO:0005886">
    <property type="term" value="C:plasma membrane"/>
    <property type="evidence" value="ECO:0007669"/>
    <property type="project" value="UniProtKB-SubCell"/>
</dbReference>
<evidence type="ECO:0000256" key="5">
    <source>
        <dbReference type="ARBA" id="ARBA00023136"/>
    </source>
</evidence>
<evidence type="ECO:0000256" key="1">
    <source>
        <dbReference type="ARBA" id="ARBA00004651"/>
    </source>
</evidence>
<feature type="domain" description="EamA" evidence="7">
    <location>
        <begin position="5"/>
        <end position="139"/>
    </location>
</feature>
<feature type="transmembrane region" description="Helical" evidence="6">
    <location>
        <begin position="239"/>
        <end position="260"/>
    </location>
</feature>